<accession>A0AAI9ZHN3</accession>
<comment type="caution">
    <text evidence="2">The sequence shown here is derived from an EMBL/GenBank/DDBJ whole genome shotgun (WGS) entry which is preliminary data.</text>
</comment>
<feature type="transmembrane region" description="Helical" evidence="1">
    <location>
        <begin position="12"/>
        <end position="32"/>
    </location>
</feature>
<dbReference type="Proteomes" id="UP001243989">
    <property type="component" value="Unassembled WGS sequence"/>
</dbReference>
<sequence length="116" mass="12447">MSVGSKPWGQAAAASCVWINGFAMIVATWFGAELPSGSGVLKIDDWYVTVSKGGGFRGIFCASLMDCQKKQVYGVCSMGFVWSSYRKDLTLLSLLLLASPRGEEWLAGVAGLSWLV</sequence>
<dbReference type="GeneID" id="85466288"/>
<name>A0AAI9ZHN3_9PEZI</name>
<evidence type="ECO:0000313" key="2">
    <source>
        <dbReference type="EMBL" id="KAK1624656.1"/>
    </source>
</evidence>
<keyword evidence="3" id="KW-1185">Reference proteome</keyword>
<dbReference type="RefSeq" id="XP_060440651.1">
    <property type="nucleotide sequence ID" value="XM_060581426.1"/>
</dbReference>
<keyword evidence="1" id="KW-1133">Transmembrane helix</keyword>
<gene>
    <name evidence="2" type="ORF">BDP81DRAFT_105763</name>
</gene>
<keyword evidence="1" id="KW-0812">Transmembrane</keyword>
<proteinExistence type="predicted"/>
<protein>
    <submittedName>
        <fullName evidence="2">Uncharacterized protein</fullName>
    </submittedName>
</protein>
<evidence type="ECO:0000256" key="1">
    <source>
        <dbReference type="SAM" id="Phobius"/>
    </source>
</evidence>
<evidence type="ECO:0000313" key="3">
    <source>
        <dbReference type="Proteomes" id="UP001243989"/>
    </source>
</evidence>
<dbReference type="EMBL" id="JAHMHQ010000023">
    <property type="protein sequence ID" value="KAK1624656.1"/>
    <property type="molecule type" value="Genomic_DNA"/>
</dbReference>
<reference evidence="2" key="1">
    <citation type="submission" date="2021-06" db="EMBL/GenBank/DDBJ databases">
        <title>Comparative genomics, transcriptomics and evolutionary studies reveal genomic signatures of adaptation to plant cell wall in hemibiotrophic fungi.</title>
        <authorList>
            <consortium name="DOE Joint Genome Institute"/>
            <person name="Baroncelli R."/>
            <person name="Diaz J.F."/>
            <person name="Benocci T."/>
            <person name="Peng M."/>
            <person name="Battaglia E."/>
            <person name="Haridas S."/>
            <person name="Andreopoulos W."/>
            <person name="Labutti K."/>
            <person name="Pangilinan J."/>
            <person name="Floch G.L."/>
            <person name="Makela M.R."/>
            <person name="Henrissat B."/>
            <person name="Grigoriev I.V."/>
            <person name="Crouch J.A."/>
            <person name="De Vries R.P."/>
            <person name="Sukno S.A."/>
            <person name="Thon M.R."/>
        </authorList>
    </citation>
    <scope>NUCLEOTIDE SEQUENCE</scope>
    <source>
        <strain evidence="2">CBS 102054</strain>
    </source>
</reference>
<keyword evidence="1" id="KW-0472">Membrane</keyword>
<organism evidence="2 3">
    <name type="scientific">Colletotrichum phormii</name>
    <dbReference type="NCBI Taxonomy" id="359342"/>
    <lineage>
        <taxon>Eukaryota</taxon>
        <taxon>Fungi</taxon>
        <taxon>Dikarya</taxon>
        <taxon>Ascomycota</taxon>
        <taxon>Pezizomycotina</taxon>
        <taxon>Sordariomycetes</taxon>
        <taxon>Hypocreomycetidae</taxon>
        <taxon>Glomerellales</taxon>
        <taxon>Glomerellaceae</taxon>
        <taxon>Colletotrichum</taxon>
        <taxon>Colletotrichum acutatum species complex</taxon>
    </lineage>
</organism>
<dbReference type="AlphaFoldDB" id="A0AAI9ZHN3"/>